<dbReference type="Proteomes" id="UP000838686">
    <property type="component" value="Unassembled WGS sequence"/>
</dbReference>
<evidence type="ECO:0008006" key="3">
    <source>
        <dbReference type="Google" id="ProtNLM"/>
    </source>
</evidence>
<evidence type="ECO:0000313" key="2">
    <source>
        <dbReference type="Proteomes" id="UP000838686"/>
    </source>
</evidence>
<sequence length="42" mass="4724">MNNVKKEWNQPALETLEVASTMEGKGTKIIDFVSVHDFDITS</sequence>
<dbReference type="NCBIfam" id="NF033524">
    <property type="entry name" value="lasso_PadeA_fam"/>
    <property type="match status" value="1"/>
</dbReference>
<dbReference type="RefSeq" id="WP_236343661.1">
    <property type="nucleotide sequence ID" value="NZ_CAKMMF010000018.1"/>
</dbReference>
<gene>
    <name evidence="1" type="ORF">PAECIP111893_03333</name>
</gene>
<proteinExistence type="predicted"/>
<dbReference type="InterPro" id="IPR049825">
    <property type="entry name" value="Lasso_PadeA-like"/>
</dbReference>
<evidence type="ECO:0000313" key="1">
    <source>
        <dbReference type="EMBL" id="CAH1210940.1"/>
    </source>
</evidence>
<organism evidence="1 2">
    <name type="scientific">Paenibacillus plantiphilus</name>
    <dbReference type="NCBI Taxonomy" id="2905650"/>
    <lineage>
        <taxon>Bacteria</taxon>
        <taxon>Bacillati</taxon>
        <taxon>Bacillota</taxon>
        <taxon>Bacilli</taxon>
        <taxon>Bacillales</taxon>
        <taxon>Paenibacillaceae</taxon>
        <taxon>Paenibacillus</taxon>
    </lineage>
</organism>
<name>A0ABN8GK89_9BACL</name>
<comment type="caution">
    <text evidence="1">The sequence shown here is derived from an EMBL/GenBank/DDBJ whole genome shotgun (WGS) entry which is preliminary data.</text>
</comment>
<dbReference type="EMBL" id="CAKMMF010000018">
    <property type="protein sequence ID" value="CAH1210940.1"/>
    <property type="molecule type" value="Genomic_DNA"/>
</dbReference>
<reference evidence="1" key="1">
    <citation type="submission" date="2022-01" db="EMBL/GenBank/DDBJ databases">
        <authorList>
            <person name="Criscuolo A."/>
        </authorList>
    </citation>
    <scope>NUCLEOTIDE SEQUENCE</scope>
    <source>
        <strain evidence="1">CIP111893</strain>
    </source>
</reference>
<keyword evidence="2" id="KW-1185">Reference proteome</keyword>
<protein>
    <recommendedName>
        <fullName evidence="3">Paeninodin family lasso peptide</fullName>
    </recommendedName>
</protein>
<accession>A0ABN8GK89</accession>